<dbReference type="EMBL" id="JABWDY010014853">
    <property type="protein sequence ID" value="KAF5197279.1"/>
    <property type="molecule type" value="Genomic_DNA"/>
</dbReference>
<evidence type="ECO:0000313" key="1">
    <source>
        <dbReference type="EMBL" id="KAF5197279.1"/>
    </source>
</evidence>
<evidence type="ECO:0000313" key="2">
    <source>
        <dbReference type="Proteomes" id="UP000554482"/>
    </source>
</evidence>
<gene>
    <name evidence="1" type="ORF">FRX31_013133</name>
</gene>
<organism evidence="1 2">
    <name type="scientific">Thalictrum thalictroides</name>
    <name type="common">Rue-anemone</name>
    <name type="synonym">Anemone thalictroides</name>
    <dbReference type="NCBI Taxonomy" id="46969"/>
    <lineage>
        <taxon>Eukaryota</taxon>
        <taxon>Viridiplantae</taxon>
        <taxon>Streptophyta</taxon>
        <taxon>Embryophyta</taxon>
        <taxon>Tracheophyta</taxon>
        <taxon>Spermatophyta</taxon>
        <taxon>Magnoliopsida</taxon>
        <taxon>Ranunculales</taxon>
        <taxon>Ranunculaceae</taxon>
        <taxon>Thalictroideae</taxon>
        <taxon>Thalictrum</taxon>
    </lineage>
</organism>
<protein>
    <recommendedName>
        <fullName evidence="3">Myb/SANT-like domain-containing protein</fullName>
    </recommendedName>
</protein>
<evidence type="ECO:0008006" key="3">
    <source>
        <dbReference type="Google" id="ProtNLM"/>
    </source>
</evidence>
<accession>A0A7J6WIR8</accession>
<sequence>MSQRGTGFRPLEDQLLCEAYVLHSTDVVVGAYQKNDDMWKKIQTTFNHEAVDKNNLDHRTIKSLECRWDKISPAV</sequence>
<dbReference type="Proteomes" id="UP000554482">
    <property type="component" value="Unassembled WGS sequence"/>
</dbReference>
<reference evidence="1 2" key="1">
    <citation type="submission" date="2020-06" db="EMBL/GenBank/DDBJ databases">
        <title>Transcriptomic and genomic resources for Thalictrum thalictroides and T. hernandezii: Facilitating candidate gene discovery in an emerging model plant lineage.</title>
        <authorList>
            <person name="Arias T."/>
            <person name="Riano-Pachon D.M."/>
            <person name="Di Stilio V.S."/>
        </authorList>
    </citation>
    <scope>NUCLEOTIDE SEQUENCE [LARGE SCALE GENOMIC DNA]</scope>
    <source>
        <strain evidence="2">cv. WT478/WT964</strain>
        <tissue evidence="1">Leaves</tissue>
    </source>
</reference>
<proteinExistence type="predicted"/>
<name>A0A7J6WIR8_THATH</name>
<dbReference type="AlphaFoldDB" id="A0A7J6WIR8"/>
<keyword evidence="2" id="KW-1185">Reference proteome</keyword>
<comment type="caution">
    <text evidence="1">The sequence shown here is derived from an EMBL/GenBank/DDBJ whole genome shotgun (WGS) entry which is preliminary data.</text>
</comment>
<dbReference type="OrthoDB" id="2507178at2759"/>